<dbReference type="NCBIfam" id="NF041706">
    <property type="entry name" value="2OG_matur_YhhC"/>
    <property type="match status" value="1"/>
</dbReference>
<protein>
    <recommendedName>
        <fullName evidence="1">Prolyl 3,4-dihydroxylase TPA1/OFD1 N-terminal domain-containing protein</fullName>
    </recommendedName>
</protein>
<dbReference type="Pfam" id="PF13661">
    <property type="entry name" value="2OG-FeII_Oxy_4"/>
    <property type="match status" value="1"/>
</dbReference>
<dbReference type="OrthoDB" id="8578235at2"/>
<reference evidence="2" key="1">
    <citation type="submission" date="2016-03" db="EMBL/GenBank/DDBJ databases">
        <title>Sphingomonas melonis TY, whole genome shotgun sequencing.</title>
        <authorList>
            <person name="Wang H."/>
            <person name="Zhu P."/>
        </authorList>
    </citation>
    <scope>NUCLEOTIDE SEQUENCE [LARGE SCALE GENOMIC DNA]</scope>
    <source>
        <strain evidence="2">TY</strain>
    </source>
</reference>
<dbReference type="EMBL" id="LQCK02000030">
    <property type="protein sequence ID" value="KZB94528.1"/>
    <property type="molecule type" value="Genomic_DNA"/>
</dbReference>
<dbReference type="Proteomes" id="UP000078460">
    <property type="component" value="Unassembled WGS sequence"/>
</dbReference>
<dbReference type="AlphaFoldDB" id="A0A175Y1R1"/>
<name>A0A175Y1R1_9SPHN</name>
<evidence type="ECO:0000313" key="3">
    <source>
        <dbReference type="Proteomes" id="UP000078460"/>
    </source>
</evidence>
<dbReference type="InterPro" id="IPR039558">
    <property type="entry name" value="TPA1/OFD1_N"/>
</dbReference>
<proteinExistence type="predicted"/>
<dbReference type="STRING" id="621456.BJP26_13875"/>
<dbReference type="RefSeq" id="WP_062127188.1">
    <property type="nucleotide sequence ID" value="NZ_CP017578.1"/>
</dbReference>
<keyword evidence="3" id="KW-1185">Reference proteome</keyword>
<sequence>MTATFVCNARQEPFPHATATSPLPSGLCGALLDWFEADAPWKLRIASFYEQWEMHLDAAALPLHVRSIVSHEVVADLSTGLLLPIGAQSPMLTEVTAHKLIPGQTIRIHNDHLQDGESHRILVQLNRGWSDAQGGLLMLFGSATASDVRRIVRPLHNSSFAFEISPRSFHAVSTIASGERYTLVYSFRDAERT</sequence>
<gene>
    <name evidence="2" type="ORF">AVM11_18540</name>
</gene>
<feature type="domain" description="Prolyl 3,4-dihydroxylase TPA1/OFD1 N-terminal" evidence="1">
    <location>
        <begin position="101"/>
        <end position="181"/>
    </location>
</feature>
<evidence type="ECO:0000259" key="1">
    <source>
        <dbReference type="Pfam" id="PF13661"/>
    </source>
</evidence>
<comment type="caution">
    <text evidence="2">The sequence shown here is derived from an EMBL/GenBank/DDBJ whole genome shotgun (WGS) entry which is preliminary data.</text>
</comment>
<dbReference type="Gene3D" id="2.60.120.620">
    <property type="entry name" value="q2cbj1_9rhob like domain"/>
    <property type="match status" value="1"/>
</dbReference>
<accession>A0A175Y1R1</accession>
<dbReference type="KEGG" id="smy:BJP26_13875"/>
<evidence type="ECO:0000313" key="2">
    <source>
        <dbReference type="EMBL" id="KZB94528.1"/>
    </source>
</evidence>
<organism evidence="2 3">
    <name type="scientific">Sphingomonas melonis TY</name>
    <dbReference type="NCBI Taxonomy" id="621456"/>
    <lineage>
        <taxon>Bacteria</taxon>
        <taxon>Pseudomonadati</taxon>
        <taxon>Pseudomonadota</taxon>
        <taxon>Alphaproteobacteria</taxon>
        <taxon>Sphingomonadales</taxon>
        <taxon>Sphingomonadaceae</taxon>
        <taxon>Sphingomonas</taxon>
    </lineage>
</organism>